<name>A0ABP8PI82_9NOCA</name>
<accession>A0ABP8PI82</accession>
<dbReference type="SUPFAM" id="SSF55729">
    <property type="entry name" value="Acyl-CoA N-acyltransferases (Nat)"/>
    <property type="match status" value="1"/>
</dbReference>
<evidence type="ECO:0000259" key="1">
    <source>
        <dbReference type="PROSITE" id="PS51186"/>
    </source>
</evidence>
<organism evidence="3 4">
    <name type="scientific">Rhodococcus olei</name>
    <dbReference type="NCBI Taxonomy" id="2161675"/>
    <lineage>
        <taxon>Bacteria</taxon>
        <taxon>Bacillati</taxon>
        <taxon>Actinomycetota</taxon>
        <taxon>Actinomycetes</taxon>
        <taxon>Mycobacteriales</taxon>
        <taxon>Nocardiaceae</taxon>
        <taxon>Rhodococcus</taxon>
    </lineage>
</organism>
<reference evidence="4" key="1">
    <citation type="journal article" date="2019" name="Int. J. Syst. Evol. Microbiol.">
        <title>The Global Catalogue of Microorganisms (GCM) 10K type strain sequencing project: providing services to taxonomists for standard genome sequencing and annotation.</title>
        <authorList>
            <consortium name="The Broad Institute Genomics Platform"/>
            <consortium name="The Broad Institute Genome Sequencing Center for Infectious Disease"/>
            <person name="Wu L."/>
            <person name="Ma J."/>
        </authorList>
    </citation>
    <scope>NUCLEOTIDE SEQUENCE [LARGE SCALE GENOMIC DNA]</scope>
    <source>
        <strain evidence="4">JCM 32206</strain>
    </source>
</reference>
<feature type="domain" description="N-acetyltransferase" evidence="2">
    <location>
        <begin position="28"/>
        <end position="123"/>
    </location>
</feature>
<protein>
    <recommendedName>
        <fullName evidence="5">N-acetyltransferase domain-containing protein</fullName>
    </recommendedName>
</protein>
<dbReference type="PANTHER" id="PTHR31435">
    <property type="entry name" value="PROTEIN NATD1"/>
    <property type="match status" value="1"/>
</dbReference>
<dbReference type="InterPro" id="IPR000182">
    <property type="entry name" value="GNAT_dom"/>
</dbReference>
<dbReference type="CDD" id="cd04301">
    <property type="entry name" value="NAT_SF"/>
    <property type="match status" value="1"/>
</dbReference>
<evidence type="ECO:0000313" key="4">
    <source>
        <dbReference type="Proteomes" id="UP001501183"/>
    </source>
</evidence>
<feature type="domain" description="N-acetyltransferase" evidence="1">
    <location>
        <begin position="1"/>
        <end position="126"/>
    </location>
</feature>
<dbReference type="InterPro" id="IPR031165">
    <property type="entry name" value="GNAT_YJDJ"/>
</dbReference>
<dbReference type="PANTHER" id="PTHR31435:SF10">
    <property type="entry name" value="BSR4717 PROTEIN"/>
    <property type="match status" value="1"/>
</dbReference>
<dbReference type="EMBL" id="BAABFB010000066">
    <property type="protein sequence ID" value="GAA4487141.1"/>
    <property type="molecule type" value="Genomic_DNA"/>
</dbReference>
<keyword evidence="4" id="KW-1185">Reference proteome</keyword>
<sequence>MFKRHIAAVPPVTHPVTALADPDLAQVEDNPAHSRFDLWVDGELVGILGYRRVDDVDGVPGFGAAVALMHTVVTEDHGGRGWAAVLVHEVLEEARVRGWRLHPVCTYVQRYLGVHTEYLPLLDEAV</sequence>
<evidence type="ECO:0000259" key="2">
    <source>
        <dbReference type="PROSITE" id="PS51729"/>
    </source>
</evidence>
<evidence type="ECO:0000313" key="3">
    <source>
        <dbReference type="EMBL" id="GAA4487141.1"/>
    </source>
</evidence>
<dbReference type="InterPro" id="IPR016181">
    <property type="entry name" value="Acyl_CoA_acyltransferase"/>
</dbReference>
<dbReference type="InterPro" id="IPR045057">
    <property type="entry name" value="Gcn5-rel_NAT"/>
</dbReference>
<dbReference type="Proteomes" id="UP001501183">
    <property type="component" value="Unassembled WGS sequence"/>
</dbReference>
<dbReference type="Pfam" id="PF14542">
    <property type="entry name" value="Acetyltransf_CG"/>
    <property type="match status" value="1"/>
</dbReference>
<gene>
    <name evidence="3" type="ORF">GCM10023094_45050</name>
</gene>
<comment type="caution">
    <text evidence="3">The sequence shown here is derived from an EMBL/GenBank/DDBJ whole genome shotgun (WGS) entry which is preliminary data.</text>
</comment>
<dbReference type="PROSITE" id="PS51186">
    <property type="entry name" value="GNAT"/>
    <property type="match status" value="1"/>
</dbReference>
<evidence type="ECO:0008006" key="5">
    <source>
        <dbReference type="Google" id="ProtNLM"/>
    </source>
</evidence>
<dbReference type="Gene3D" id="3.40.630.30">
    <property type="match status" value="1"/>
</dbReference>
<proteinExistence type="predicted"/>
<dbReference type="PROSITE" id="PS51729">
    <property type="entry name" value="GNAT_YJDJ"/>
    <property type="match status" value="1"/>
</dbReference>